<dbReference type="Gene3D" id="1.20.120.1760">
    <property type="match status" value="1"/>
</dbReference>
<dbReference type="EMBL" id="MHQL01000010">
    <property type="protein sequence ID" value="OHA03665.1"/>
    <property type="molecule type" value="Genomic_DNA"/>
</dbReference>
<keyword evidence="1" id="KW-0812">Transmembrane</keyword>
<dbReference type="GO" id="GO:0016780">
    <property type="term" value="F:phosphotransferase activity, for other substituted phosphate groups"/>
    <property type="evidence" value="ECO:0007669"/>
    <property type="project" value="InterPro"/>
</dbReference>
<dbReference type="AlphaFoldDB" id="A0A1G2KW46"/>
<evidence type="ECO:0000256" key="1">
    <source>
        <dbReference type="SAM" id="Phobius"/>
    </source>
</evidence>
<organism evidence="2 3">
    <name type="scientific">Candidatus Sungbacteria bacterium RIFCSPHIGHO2_02_FULL_51_29</name>
    <dbReference type="NCBI Taxonomy" id="1802273"/>
    <lineage>
        <taxon>Bacteria</taxon>
        <taxon>Candidatus Sungiibacteriota</taxon>
    </lineage>
</organism>
<reference evidence="2 3" key="1">
    <citation type="journal article" date="2016" name="Nat. Commun.">
        <title>Thousands of microbial genomes shed light on interconnected biogeochemical processes in an aquifer system.</title>
        <authorList>
            <person name="Anantharaman K."/>
            <person name="Brown C.T."/>
            <person name="Hug L.A."/>
            <person name="Sharon I."/>
            <person name="Castelle C.J."/>
            <person name="Probst A.J."/>
            <person name="Thomas B.C."/>
            <person name="Singh A."/>
            <person name="Wilkins M.J."/>
            <person name="Karaoz U."/>
            <person name="Brodie E.L."/>
            <person name="Williams K.H."/>
            <person name="Hubbard S.S."/>
            <person name="Banfield J.F."/>
        </authorList>
    </citation>
    <scope>NUCLEOTIDE SEQUENCE [LARGE SCALE GENOMIC DNA]</scope>
</reference>
<dbReference type="InterPro" id="IPR043130">
    <property type="entry name" value="CDP-OH_PTrfase_TM_dom"/>
</dbReference>
<evidence type="ECO:0000313" key="3">
    <source>
        <dbReference type="Proteomes" id="UP000177811"/>
    </source>
</evidence>
<dbReference type="Pfam" id="PF01066">
    <property type="entry name" value="CDP-OH_P_transf"/>
    <property type="match status" value="1"/>
</dbReference>
<feature type="transmembrane region" description="Helical" evidence="1">
    <location>
        <begin position="213"/>
        <end position="231"/>
    </location>
</feature>
<keyword evidence="1" id="KW-0472">Membrane</keyword>
<dbReference type="Proteomes" id="UP000177811">
    <property type="component" value="Unassembled WGS sequence"/>
</dbReference>
<protein>
    <recommendedName>
        <fullName evidence="4">CDP-alcohol phosphatidyltransferase</fullName>
    </recommendedName>
</protein>
<sequence>MDQLAKKYARRDRLLRLRRRINRRLQKLGVRDVLTANELRRRDALLQTLFFIPFLRRLGVRANHISYLGFILVTLFNVLMVMGYFKLAFLAGGLGILTDALDGPTARWKDPETGRDDVTGWGTFLDHSRDFFFAFSFGWEAFFRFGSISIIEAALACMVFLSYFLIMVAICIKYQILTPPFFAPVAVRFTAPYWRGIITRFSAFALRELQTDFWGRSQFLLLVVGVILLFAGKFMEVAPLIHAAYVILGGELAFGFRNIISAYRAEEDAEDE</sequence>
<proteinExistence type="predicted"/>
<evidence type="ECO:0000313" key="2">
    <source>
        <dbReference type="EMBL" id="OHA03665.1"/>
    </source>
</evidence>
<feature type="transmembrane region" description="Helical" evidence="1">
    <location>
        <begin position="65"/>
        <end position="85"/>
    </location>
</feature>
<evidence type="ECO:0008006" key="4">
    <source>
        <dbReference type="Google" id="ProtNLM"/>
    </source>
</evidence>
<name>A0A1G2KW46_9BACT</name>
<gene>
    <name evidence="2" type="ORF">A3C16_03435</name>
</gene>
<dbReference type="InterPro" id="IPR000462">
    <property type="entry name" value="CDP-OH_P_trans"/>
</dbReference>
<dbReference type="GO" id="GO:0008654">
    <property type="term" value="P:phospholipid biosynthetic process"/>
    <property type="evidence" value="ECO:0007669"/>
    <property type="project" value="InterPro"/>
</dbReference>
<comment type="caution">
    <text evidence="2">The sequence shown here is derived from an EMBL/GenBank/DDBJ whole genome shotgun (WGS) entry which is preliminary data.</text>
</comment>
<dbReference type="GO" id="GO:0016020">
    <property type="term" value="C:membrane"/>
    <property type="evidence" value="ECO:0007669"/>
    <property type="project" value="InterPro"/>
</dbReference>
<keyword evidence="1" id="KW-1133">Transmembrane helix</keyword>
<feature type="transmembrane region" description="Helical" evidence="1">
    <location>
        <begin position="145"/>
        <end position="172"/>
    </location>
</feature>
<accession>A0A1G2KW46</accession>